<evidence type="ECO:0000313" key="4">
    <source>
        <dbReference type="Proteomes" id="UP000321574"/>
    </source>
</evidence>
<evidence type="ECO:0000256" key="1">
    <source>
        <dbReference type="ARBA" id="ARBA00093462"/>
    </source>
</evidence>
<dbReference type="RefSeq" id="WP_147664943.1">
    <property type="nucleotide sequence ID" value="NZ_VDUW01000001.1"/>
</dbReference>
<evidence type="ECO:0000259" key="2">
    <source>
        <dbReference type="Pfam" id="PF07261"/>
    </source>
</evidence>
<sequence>MNYIKEINAFYIKMETEPLSFGAVSLWHTLLHINNLTDWVKQFTVAQAVLCYISGLSDSGFSRARAELRDKGFITYMSRGTKAPVYEMISCVRSNVADAGKEEFPTRKVDTKHTFDKDCSENTTDTKSEIMINELIRDKNKVTMNKDVNEDMDEMVTDEVMEDVNEDVNEDVTEVSAEDAGTLYKQNNTKQNINKTTTSSNSRVVPFGSILFFTNHFDKPTNNVHQQLIKWIKNMGDELVLQALKQTTDNGKAWTYAVGILKKWQKNRLFTPE</sequence>
<evidence type="ECO:0000313" key="3">
    <source>
        <dbReference type="EMBL" id="TXL67481.1"/>
    </source>
</evidence>
<reference evidence="3 4" key="1">
    <citation type="submission" date="2019-06" db="EMBL/GenBank/DDBJ databases">
        <title>Cerasibacillus sp. nov., isolated from maize field.</title>
        <authorList>
            <person name="Lin S.-Y."/>
            <person name="Tsai C.-F."/>
            <person name="Young C.-C."/>
        </authorList>
    </citation>
    <scope>NUCLEOTIDE SEQUENCE [LARGE SCALE GENOMIC DNA]</scope>
    <source>
        <strain evidence="3 4">CC-CFT480</strain>
    </source>
</reference>
<dbReference type="EMBL" id="VDUW01000001">
    <property type="protein sequence ID" value="TXL67481.1"/>
    <property type="molecule type" value="Genomic_DNA"/>
</dbReference>
<dbReference type="Pfam" id="PF07261">
    <property type="entry name" value="DnaB_2"/>
    <property type="match status" value="1"/>
</dbReference>
<proteinExistence type="inferred from homology"/>
<keyword evidence="4" id="KW-1185">Reference proteome</keyword>
<dbReference type="Proteomes" id="UP000321574">
    <property type="component" value="Unassembled WGS sequence"/>
</dbReference>
<name>A0A5C8P1T1_9BACI</name>
<dbReference type="InterPro" id="IPR034829">
    <property type="entry name" value="DnaD-like_sf"/>
</dbReference>
<dbReference type="InterPro" id="IPR006343">
    <property type="entry name" value="DnaB/C_C"/>
</dbReference>
<comment type="similarity">
    <text evidence="1">Belongs to the DnaB/DnaD family.</text>
</comment>
<protein>
    <submittedName>
        <fullName evidence="3">DnaD domain protein</fullName>
    </submittedName>
</protein>
<accession>A0A5C8P1T1</accession>
<dbReference type="Gene3D" id="1.10.10.630">
    <property type="entry name" value="DnaD domain-like"/>
    <property type="match status" value="1"/>
</dbReference>
<dbReference type="OrthoDB" id="1047417at2"/>
<gene>
    <name evidence="3" type="ORF">FHP05_00235</name>
</gene>
<organism evidence="3 4">
    <name type="scientific">Cerasibacillus terrae</name>
    <dbReference type="NCBI Taxonomy" id="2498845"/>
    <lineage>
        <taxon>Bacteria</taxon>
        <taxon>Bacillati</taxon>
        <taxon>Bacillota</taxon>
        <taxon>Bacilli</taxon>
        <taxon>Bacillales</taxon>
        <taxon>Bacillaceae</taxon>
        <taxon>Cerasibacillus</taxon>
    </lineage>
</organism>
<comment type="caution">
    <text evidence="3">The sequence shown here is derived from an EMBL/GenBank/DDBJ whole genome shotgun (WGS) entry which is preliminary data.</text>
</comment>
<dbReference type="SUPFAM" id="SSF158499">
    <property type="entry name" value="DnaD domain-like"/>
    <property type="match status" value="1"/>
</dbReference>
<feature type="domain" description="DnaB/C C-terminal" evidence="2">
    <location>
        <begin position="212"/>
        <end position="273"/>
    </location>
</feature>
<dbReference type="NCBIfam" id="TIGR01446">
    <property type="entry name" value="DnaD_dom"/>
    <property type="match status" value="1"/>
</dbReference>
<dbReference type="AlphaFoldDB" id="A0A5C8P1T1"/>